<dbReference type="SUPFAM" id="SSF53474">
    <property type="entry name" value="alpha/beta-Hydrolases"/>
    <property type="match status" value="1"/>
</dbReference>
<reference evidence="14 15" key="1">
    <citation type="journal article" date="2014" name="Genome Biol. Evol.">
        <title>The secreted proteins of Achlya hypogyna and Thraustotheca clavata identify the ancestral oomycete secretome and reveal gene acquisitions by horizontal gene transfer.</title>
        <authorList>
            <person name="Misner I."/>
            <person name="Blouin N."/>
            <person name="Leonard G."/>
            <person name="Richards T.A."/>
            <person name="Lane C.E."/>
        </authorList>
    </citation>
    <scope>NUCLEOTIDE SEQUENCE [LARGE SCALE GENOMIC DNA]</scope>
    <source>
        <strain evidence="14 15">ATCC 34112</strain>
    </source>
</reference>
<dbReference type="GO" id="GO:0019915">
    <property type="term" value="P:lipid storage"/>
    <property type="evidence" value="ECO:0007669"/>
    <property type="project" value="InterPro"/>
</dbReference>
<evidence type="ECO:0000256" key="2">
    <source>
        <dbReference type="ARBA" id="ARBA00004606"/>
    </source>
</evidence>
<dbReference type="InterPro" id="IPR000073">
    <property type="entry name" value="AB_hydrolase_1"/>
</dbReference>
<dbReference type="GO" id="GO:0005811">
    <property type="term" value="C:lipid droplet"/>
    <property type="evidence" value="ECO:0007669"/>
    <property type="project" value="UniProtKB-SubCell"/>
</dbReference>
<evidence type="ECO:0000256" key="10">
    <source>
        <dbReference type="ARBA" id="ARBA00022989"/>
    </source>
</evidence>
<dbReference type="GO" id="GO:0016298">
    <property type="term" value="F:lipase activity"/>
    <property type="evidence" value="ECO:0007669"/>
    <property type="project" value="InterPro"/>
</dbReference>
<sequence length="745" mass="86058">MVIRVAIVVLCVLLGLVQAAENALSKEELCAIDIDYSKHVLKLVELAPKAAEPRILCFVNTISVHHDNRVKAVRDTWGQRCTKLIFFSNATDPEHDDIQLLDVKADHNHLWQKHKATLSYIWEKYRHDFDWFYKSDDDAYVIFENLQAYLRQPEVVMKQDLEPLQFGHRYSLTNDLIDYYIVNKRLLAEYQRRTHRWVFNSGGPGYAMNKLYIQKVVESMHEETCLSDRYCEMLPDDAAISFCMVFHETYPPNTRDLYGRERWHADKPRGIYFTNPDQPDYWVVQYHRDIGGLQWKDDCCSSESIAFHYILPELMYHLERQLYYCRSSSPDLAAYNRDHKLQIAPDILIPKELEVDFGPLPVPYKLPFAIIVSAFKQAEMNEIIRNFAYPGVRITFALFPPYCMQYCIMTGMQGTIVNLVPSSIPLGLFATTVLAFMTLLYRLFCSSRQIVCNKLADRIAPLSTDRVLHYITLPSASSSSNLLVVIIPGNPGVPAFYEPMMRQVHALAERNVEIVTLSHTGHSMPWINDNVTFDLTTQIVDKVAYLEKRLKENPLLELVLVGHSIGAHIALSVFSHFPHRVNKLVLMQPAVMHIRQSASGKRMASMFEYYNALSYLAAPTEFLPKRLIGAILPYFVGEDYVLQSAALSLCNRIVLRNILNMARHEMHELKDIDDQLVRTYQHKMLFVFSEVDNWVPTEFANFLQEQYTKAKAKTIDLPHAFMIDKSGSETMAQLTWKWMNNSPLE</sequence>
<dbReference type="InterPro" id="IPR003378">
    <property type="entry name" value="Fringe-like_glycosylTrfase"/>
</dbReference>
<protein>
    <submittedName>
        <fullName evidence="14">Glycoprotein-N-acetylgalactosamine 3-beta-galactosyltransferase</fullName>
    </submittedName>
</protein>
<evidence type="ECO:0000256" key="1">
    <source>
        <dbReference type="ARBA" id="ARBA00004502"/>
    </source>
</evidence>
<keyword evidence="10" id="KW-1133">Transmembrane helix</keyword>
<evidence type="ECO:0000256" key="3">
    <source>
        <dbReference type="ARBA" id="ARBA00008300"/>
    </source>
</evidence>
<dbReference type="Pfam" id="PF10230">
    <property type="entry name" value="LIDHydrolase"/>
    <property type="match status" value="1"/>
</dbReference>
<evidence type="ECO:0000256" key="6">
    <source>
        <dbReference type="ARBA" id="ARBA00022679"/>
    </source>
</evidence>
<evidence type="ECO:0000256" key="8">
    <source>
        <dbReference type="ARBA" id="ARBA00022801"/>
    </source>
</evidence>
<dbReference type="InterPro" id="IPR019363">
    <property type="entry name" value="LDAH"/>
</dbReference>
<dbReference type="Pfam" id="PF02434">
    <property type="entry name" value="Fringe"/>
    <property type="match status" value="1"/>
</dbReference>
<keyword evidence="6 14" id="KW-0808">Transferase</keyword>
<dbReference type="GO" id="GO:0016757">
    <property type="term" value="F:glycosyltransferase activity"/>
    <property type="evidence" value="ECO:0007669"/>
    <property type="project" value="UniProtKB-KW"/>
</dbReference>
<dbReference type="PANTHER" id="PTHR13390">
    <property type="entry name" value="LIPASE"/>
    <property type="match status" value="1"/>
</dbReference>
<dbReference type="PRINTS" id="PR00111">
    <property type="entry name" value="ABHYDROLASE"/>
</dbReference>
<name>A0A1V9Z7M7_9STRA</name>
<keyword evidence="7" id="KW-0812">Transmembrane</keyword>
<feature type="chain" id="PRO_5010700543" evidence="12">
    <location>
        <begin position="20"/>
        <end position="745"/>
    </location>
</feature>
<comment type="subcellular location">
    <subcellularLocation>
        <location evidence="1">Lipid droplet</location>
    </subcellularLocation>
    <subcellularLocation>
        <location evidence="2">Membrane</location>
        <topology evidence="2">Single-pass type II membrane protein</topology>
    </subcellularLocation>
</comment>
<dbReference type="Proteomes" id="UP000243217">
    <property type="component" value="Unassembled WGS sequence"/>
</dbReference>
<organism evidence="14 15">
    <name type="scientific">Thraustotheca clavata</name>
    <dbReference type="NCBI Taxonomy" id="74557"/>
    <lineage>
        <taxon>Eukaryota</taxon>
        <taxon>Sar</taxon>
        <taxon>Stramenopiles</taxon>
        <taxon>Oomycota</taxon>
        <taxon>Saprolegniomycetes</taxon>
        <taxon>Saprolegniales</taxon>
        <taxon>Achlyaceae</taxon>
        <taxon>Thraustotheca</taxon>
    </lineage>
</organism>
<evidence type="ECO:0000256" key="11">
    <source>
        <dbReference type="ARBA" id="ARBA00023136"/>
    </source>
</evidence>
<evidence type="ECO:0000256" key="12">
    <source>
        <dbReference type="SAM" id="SignalP"/>
    </source>
</evidence>
<keyword evidence="8" id="KW-0378">Hydrolase</keyword>
<keyword evidence="9" id="KW-0735">Signal-anchor</keyword>
<dbReference type="STRING" id="74557.A0A1V9Z7M7"/>
<evidence type="ECO:0000313" key="14">
    <source>
        <dbReference type="EMBL" id="OQR94003.1"/>
    </source>
</evidence>
<keyword evidence="12" id="KW-0732">Signal</keyword>
<keyword evidence="5" id="KW-0551">Lipid droplet</keyword>
<dbReference type="InterPro" id="IPR029058">
    <property type="entry name" value="AB_hydrolase_fold"/>
</dbReference>
<gene>
    <name evidence="14" type="ORF">THRCLA_08282</name>
</gene>
<evidence type="ECO:0000256" key="4">
    <source>
        <dbReference type="ARBA" id="ARBA00022676"/>
    </source>
</evidence>
<keyword evidence="4 14" id="KW-0328">Glycosyltransferase</keyword>
<dbReference type="AlphaFoldDB" id="A0A1V9Z7M7"/>
<accession>A0A1V9Z7M7</accession>
<dbReference type="EMBL" id="JNBS01002213">
    <property type="protein sequence ID" value="OQR94003.1"/>
    <property type="molecule type" value="Genomic_DNA"/>
</dbReference>
<keyword evidence="11" id="KW-0472">Membrane</keyword>
<dbReference type="OrthoDB" id="414175at2759"/>
<dbReference type="PANTHER" id="PTHR13390:SF0">
    <property type="entry name" value="LIPID DROPLET-ASSOCIATED HYDROLASE"/>
    <property type="match status" value="1"/>
</dbReference>
<dbReference type="Gene3D" id="3.90.550.50">
    <property type="match status" value="1"/>
</dbReference>
<dbReference type="Gene3D" id="3.40.50.1820">
    <property type="entry name" value="alpha/beta hydrolase"/>
    <property type="match status" value="1"/>
</dbReference>
<keyword evidence="15" id="KW-1185">Reference proteome</keyword>
<feature type="signal peptide" evidence="12">
    <location>
        <begin position="1"/>
        <end position="19"/>
    </location>
</feature>
<comment type="caution">
    <text evidence="14">The sequence shown here is derived from an EMBL/GenBank/DDBJ whole genome shotgun (WGS) entry which is preliminary data.</text>
</comment>
<feature type="domain" description="Fringe-like glycosyltransferase" evidence="13">
    <location>
        <begin position="55"/>
        <end position="244"/>
    </location>
</feature>
<evidence type="ECO:0000313" key="15">
    <source>
        <dbReference type="Proteomes" id="UP000243217"/>
    </source>
</evidence>
<evidence type="ECO:0000256" key="5">
    <source>
        <dbReference type="ARBA" id="ARBA00022677"/>
    </source>
</evidence>
<proteinExistence type="inferred from homology"/>
<dbReference type="GO" id="GO:0016020">
    <property type="term" value="C:membrane"/>
    <property type="evidence" value="ECO:0007669"/>
    <property type="project" value="UniProtKB-SubCell"/>
</dbReference>
<comment type="similarity">
    <text evidence="3">Belongs to the AB hydrolase superfamily. LDAH family.</text>
</comment>
<evidence type="ECO:0000256" key="9">
    <source>
        <dbReference type="ARBA" id="ARBA00022968"/>
    </source>
</evidence>
<evidence type="ECO:0000259" key="13">
    <source>
        <dbReference type="Pfam" id="PF02434"/>
    </source>
</evidence>
<evidence type="ECO:0000256" key="7">
    <source>
        <dbReference type="ARBA" id="ARBA00022692"/>
    </source>
</evidence>